<proteinExistence type="predicted"/>
<gene>
    <name evidence="1" type="ORF">ACFOEI_16865</name>
</gene>
<sequence>MEVDNIKLYIDGRWELTDLNVLTRVYIQLYGLLYSLDVADDYLDDEIQYIYGKYPWRGGFSAVNFYQNLFAKMPREYKPSIKSIQYASPGFIELSQIVEVAKDVAQIVGYVSAALLAGNKTYSVIHKGMSERKLMRLNLRSEELSLLEKEKIFIQSSVVEISNIMGVKKETLEKLYFRNENNELAVLKILASVYRRARDLAKLQNKQKLDLQRAHRERSSTYNQSQSDA</sequence>
<dbReference type="EMBL" id="JBHRUH010000031">
    <property type="protein sequence ID" value="MFC3293723.1"/>
    <property type="molecule type" value="Genomic_DNA"/>
</dbReference>
<keyword evidence="2" id="KW-1185">Reference proteome</keyword>
<protein>
    <submittedName>
        <fullName evidence="1">Uncharacterized protein</fullName>
    </submittedName>
</protein>
<dbReference type="RefSeq" id="WP_019018745.1">
    <property type="nucleotide sequence ID" value="NZ_BMXD01000001.1"/>
</dbReference>
<reference evidence="2" key="1">
    <citation type="journal article" date="2019" name="Int. J. Syst. Evol. Microbiol.">
        <title>The Global Catalogue of Microorganisms (GCM) 10K type strain sequencing project: providing services to taxonomists for standard genome sequencing and annotation.</title>
        <authorList>
            <consortium name="The Broad Institute Genomics Platform"/>
            <consortium name="The Broad Institute Genome Sequencing Center for Infectious Disease"/>
            <person name="Wu L."/>
            <person name="Ma J."/>
        </authorList>
    </citation>
    <scope>NUCLEOTIDE SEQUENCE [LARGE SCALE GENOMIC DNA]</scope>
    <source>
        <strain evidence="2">KCTC 12847</strain>
    </source>
</reference>
<evidence type="ECO:0000313" key="1">
    <source>
        <dbReference type="EMBL" id="MFC3293723.1"/>
    </source>
</evidence>
<name>A0ABV7M478_9GAMM</name>
<accession>A0ABV7M478</accession>
<comment type="caution">
    <text evidence="1">The sequence shown here is derived from an EMBL/GenBank/DDBJ whole genome shotgun (WGS) entry which is preliminary data.</text>
</comment>
<dbReference type="Proteomes" id="UP001595640">
    <property type="component" value="Unassembled WGS sequence"/>
</dbReference>
<evidence type="ECO:0000313" key="2">
    <source>
        <dbReference type="Proteomes" id="UP001595640"/>
    </source>
</evidence>
<organism evidence="1 2">
    <name type="scientific">Modicisalibacter luteus</name>
    <dbReference type="NCBI Taxonomy" id="453962"/>
    <lineage>
        <taxon>Bacteria</taxon>
        <taxon>Pseudomonadati</taxon>
        <taxon>Pseudomonadota</taxon>
        <taxon>Gammaproteobacteria</taxon>
        <taxon>Oceanospirillales</taxon>
        <taxon>Halomonadaceae</taxon>
        <taxon>Modicisalibacter</taxon>
    </lineage>
</organism>